<dbReference type="PANTHER" id="PTHR33744:SF1">
    <property type="entry name" value="DNA-BINDING TRANSCRIPTIONAL ACTIVATOR ADER"/>
    <property type="match status" value="1"/>
</dbReference>
<feature type="domain" description="Purine catabolism PurC-like" evidence="1">
    <location>
        <begin position="10"/>
        <end position="122"/>
    </location>
</feature>
<organism evidence="3 4">
    <name type="scientific">Rhodococcus koreensis</name>
    <dbReference type="NCBI Taxonomy" id="99653"/>
    <lineage>
        <taxon>Bacteria</taxon>
        <taxon>Bacillati</taxon>
        <taxon>Actinomycetota</taxon>
        <taxon>Actinomycetes</taxon>
        <taxon>Mycobacteriales</taxon>
        <taxon>Nocardiaceae</taxon>
        <taxon>Rhodococcus</taxon>
    </lineage>
</organism>
<dbReference type="Pfam" id="PF07905">
    <property type="entry name" value="PucR"/>
    <property type="match status" value="1"/>
</dbReference>
<gene>
    <name evidence="3" type="ORF">SAMN04490239_6372</name>
</gene>
<dbReference type="EMBL" id="FNSV01000005">
    <property type="protein sequence ID" value="SED00671.1"/>
    <property type="molecule type" value="Genomic_DNA"/>
</dbReference>
<dbReference type="Gene3D" id="1.10.10.2840">
    <property type="entry name" value="PucR C-terminal helix-turn-helix domain"/>
    <property type="match status" value="1"/>
</dbReference>
<feature type="domain" description="PucR C-terminal helix-turn-helix" evidence="2">
    <location>
        <begin position="430"/>
        <end position="486"/>
    </location>
</feature>
<dbReference type="InterPro" id="IPR025736">
    <property type="entry name" value="PucR_C-HTH_dom"/>
</dbReference>
<evidence type="ECO:0000313" key="3">
    <source>
        <dbReference type="EMBL" id="SED00671.1"/>
    </source>
</evidence>
<dbReference type="InterPro" id="IPR051448">
    <property type="entry name" value="CdaR-like_regulators"/>
</dbReference>
<evidence type="ECO:0000259" key="2">
    <source>
        <dbReference type="Pfam" id="PF13556"/>
    </source>
</evidence>
<dbReference type="AlphaFoldDB" id="A0A1H4X754"/>
<protein>
    <submittedName>
        <fullName evidence="3">Purine catabolism regulatory protein</fullName>
    </submittedName>
</protein>
<sequence length="496" mass="53485">MSNLTVGDLVAMRQLACSVVAGAAGTGRIVVWAQVCELPDPWNWLGKDDLLMTTGMSLPAAADAQREFVRRLSEAGLAGLAIGDDLLAPPLTQDMLAEADEQCFPVVSVGHATPFVAIGRTVAIAAQSVQVSRIARLSRLYDATQAAPEDETSLLDRVSAELGHRLHVVDVELGSEVLRDARPLGDDLVDELRRSVGGRLDGLPSRVSIDAGAGTVATAFPLATHRRCMLVAAEHADIEVDAFVLLHAQSLVGVEVERVTRERERTDVVRAELLEQMITGSISAEAATPRLGQLELADTHWCVIGFDASHLQTARTLIGDRGVPYLSCSVGDEGYLMVPSADADLTADLLDRHIDAMGMSARNATTRRVPDSVRQARWALQAARAAGGGLAEYSTAAPLFLPRTLTEAHFATRAVLGKVIDYDAANHSDLVETLDVFLSMDRNWSATAEKLVIHRQTLGYRLRKIEGLTGRSMKSSADIADFWMALITRRISSVRD</sequence>
<dbReference type="RefSeq" id="WP_072936897.1">
    <property type="nucleotide sequence ID" value="NZ_FNSV01000005.1"/>
</dbReference>
<dbReference type="InterPro" id="IPR012914">
    <property type="entry name" value="PucR_dom"/>
</dbReference>
<dbReference type="PANTHER" id="PTHR33744">
    <property type="entry name" value="CARBOHYDRATE DIACID REGULATOR"/>
    <property type="match status" value="1"/>
</dbReference>
<dbReference type="Pfam" id="PF13556">
    <property type="entry name" value="HTH_30"/>
    <property type="match status" value="1"/>
</dbReference>
<keyword evidence="4" id="KW-1185">Reference proteome</keyword>
<name>A0A1H4X754_9NOCA</name>
<accession>A0A1H4X754</accession>
<evidence type="ECO:0000313" key="4">
    <source>
        <dbReference type="Proteomes" id="UP000183561"/>
    </source>
</evidence>
<reference evidence="4" key="1">
    <citation type="submission" date="2016-10" db="EMBL/GenBank/DDBJ databases">
        <authorList>
            <person name="Varghese N."/>
            <person name="Submissions S."/>
        </authorList>
    </citation>
    <scope>NUCLEOTIDE SEQUENCE [LARGE SCALE GENOMIC DNA]</scope>
    <source>
        <strain evidence="4">DSM 44498</strain>
    </source>
</reference>
<dbReference type="Proteomes" id="UP000183561">
    <property type="component" value="Unassembled WGS sequence"/>
</dbReference>
<evidence type="ECO:0000259" key="1">
    <source>
        <dbReference type="Pfam" id="PF07905"/>
    </source>
</evidence>
<dbReference type="InterPro" id="IPR042070">
    <property type="entry name" value="PucR_C-HTH_sf"/>
</dbReference>
<dbReference type="OrthoDB" id="3170447at2"/>
<proteinExistence type="predicted"/>